<dbReference type="Proteomes" id="UP000521922">
    <property type="component" value="Unassembled WGS sequence"/>
</dbReference>
<dbReference type="NCBIfam" id="NF041757">
    <property type="entry name" value="EfeO"/>
    <property type="match status" value="1"/>
</dbReference>
<dbReference type="PANTHER" id="PTHR39192">
    <property type="entry name" value="IRON UPTAKE SYSTEM COMPONENT EFEO"/>
    <property type="match status" value="1"/>
</dbReference>
<dbReference type="PANTHER" id="PTHR39192:SF1">
    <property type="entry name" value="IRON UPTAKE SYSTEM COMPONENT EFEO"/>
    <property type="match status" value="1"/>
</dbReference>
<dbReference type="Gene3D" id="1.20.1420.20">
    <property type="entry name" value="M75 peptidase, HXXE motif"/>
    <property type="match status" value="1"/>
</dbReference>
<evidence type="ECO:0000256" key="3">
    <source>
        <dbReference type="ARBA" id="ARBA00022729"/>
    </source>
</evidence>
<dbReference type="InterPro" id="IPR038352">
    <property type="entry name" value="Imelysin_sf"/>
</dbReference>
<comment type="caution">
    <text evidence="7">The sequence shown here is derived from an EMBL/GenBank/DDBJ whole genome shotgun (WGS) entry which is preliminary data.</text>
</comment>
<feature type="domain" description="EfeO-type cupredoxin-like" evidence="6">
    <location>
        <begin position="34"/>
        <end position="113"/>
    </location>
</feature>
<dbReference type="GO" id="GO:0042597">
    <property type="term" value="C:periplasmic space"/>
    <property type="evidence" value="ECO:0007669"/>
    <property type="project" value="UniProtKB-SubCell"/>
</dbReference>
<keyword evidence="8" id="KW-1185">Reference proteome</keyword>
<organism evidence="7 8">
    <name type="scientific">Kineococcus aurantiacus</name>
    <dbReference type="NCBI Taxonomy" id="37633"/>
    <lineage>
        <taxon>Bacteria</taxon>
        <taxon>Bacillati</taxon>
        <taxon>Actinomycetota</taxon>
        <taxon>Actinomycetes</taxon>
        <taxon>Kineosporiales</taxon>
        <taxon>Kineosporiaceae</taxon>
        <taxon>Kineococcus</taxon>
    </lineage>
</organism>
<comment type="similarity">
    <text evidence="2">Belongs to the EfeM/EfeO family.</text>
</comment>
<reference evidence="7 8" key="1">
    <citation type="submission" date="2020-07" db="EMBL/GenBank/DDBJ databases">
        <title>Sequencing the genomes of 1000 actinobacteria strains.</title>
        <authorList>
            <person name="Klenk H.-P."/>
        </authorList>
    </citation>
    <scope>NUCLEOTIDE SEQUENCE [LARGE SCALE GENOMIC DNA]</scope>
    <source>
        <strain evidence="7 8">DSM 7487</strain>
    </source>
</reference>
<feature type="chain" id="PRO_5038841459" evidence="4">
    <location>
        <begin position="21"/>
        <end position="381"/>
    </location>
</feature>
<dbReference type="RefSeq" id="WP_179754449.1">
    <property type="nucleotide sequence ID" value="NZ_BAAAGN010000030.1"/>
</dbReference>
<dbReference type="InterPro" id="IPR050894">
    <property type="entry name" value="EfeM/EfeO_iron_uptake"/>
</dbReference>
<evidence type="ECO:0000313" key="8">
    <source>
        <dbReference type="Proteomes" id="UP000521922"/>
    </source>
</evidence>
<keyword evidence="3 4" id="KW-0732">Signal</keyword>
<evidence type="ECO:0000256" key="2">
    <source>
        <dbReference type="ARBA" id="ARBA00005989"/>
    </source>
</evidence>
<evidence type="ECO:0000259" key="6">
    <source>
        <dbReference type="Pfam" id="PF13473"/>
    </source>
</evidence>
<feature type="domain" description="Imelysin-like" evidence="5">
    <location>
        <begin position="141"/>
        <end position="371"/>
    </location>
</feature>
<proteinExistence type="inferred from homology"/>
<dbReference type="InterPro" id="IPR018976">
    <property type="entry name" value="Imelysin-like"/>
</dbReference>
<gene>
    <name evidence="7" type="ORF">BJ968_003745</name>
</gene>
<evidence type="ECO:0000256" key="1">
    <source>
        <dbReference type="ARBA" id="ARBA00004418"/>
    </source>
</evidence>
<feature type="signal peptide" evidence="4">
    <location>
        <begin position="1"/>
        <end position="20"/>
    </location>
</feature>
<name>A0A7Y9DP50_9ACTN</name>
<dbReference type="Pfam" id="PF13473">
    <property type="entry name" value="Cupredoxin_1"/>
    <property type="match status" value="1"/>
</dbReference>
<dbReference type="InterPro" id="IPR028096">
    <property type="entry name" value="EfeO_Cupredoxin"/>
</dbReference>
<dbReference type="CDD" id="cd14656">
    <property type="entry name" value="Imelysin-like_EfeO"/>
    <property type="match status" value="1"/>
</dbReference>
<evidence type="ECO:0000256" key="4">
    <source>
        <dbReference type="SAM" id="SignalP"/>
    </source>
</evidence>
<sequence>MTPHPRLALALAAGPLLLLAACGGGADGAPADVAGGSGHVKITITDDGCSAEPATVPAGAATFDVVNEGATAVTEAELVNSGGRIVGERENLTPGLTGTFSLQLEAGDYTVQCPNAATESSAFTVSGAAPASTEDPLFAAATRGYQDYVKAQVADLVTATGAFAAAVEAGDVERAKALYGPARTPYERVEPVAESFGDLDPRIDARVADVADPATWTGFHRLEQALWVTGSTEGMAPVAQQLVADVAELNTLVQTTTYQPADLANGASALLDEVASSKVTGEEEAYSHVDLLDFGANVEGSREAFDLLTPALQVTDPDLVTTISARFDDVTTALAPFRQGEGYVLYTQLTQDQVRDLASAVDALAEPLSQVSGKVVGAANA</sequence>
<evidence type="ECO:0000313" key="7">
    <source>
        <dbReference type="EMBL" id="NYD24205.1"/>
    </source>
</evidence>
<dbReference type="EMBL" id="JACCBB010000001">
    <property type="protein sequence ID" value="NYD24205.1"/>
    <property type="molecule type" value="Genomic_DNA"/>
</dbReference>
<dbReference type="Pfam" id="PF09375">
    <property type="entry name" value="Peptidase_M75"/>
    <property type="match status" value="1"/>
</dbReference>
<evidence type="ECO:0000259" key="5">
    <source>
        <dbReference type="Pfam" id="PF09375"/>
    </source>
</evidence>
<dbReference type="InterPro" id="IPR034981">
    <property type="entry name" value="Imelysin-like_EfeO/Algp7"/>
</dbReference>
<comment type="subcellular location">
    <subcellularLocation>
        <location evidence="1">Periplasm</location>
    </subcellularLocation>
</comment>
<dbReference type="AlphaFoldDB" id="A0A7Y9DP50"/>
<protein>
    <submittedName>
        <fullName evidence="7">Iron uptake system component EfeO</fullName>
    </submittedName>
</protein>
<dbReference type="InterPro" id="IPR053377">
    <property type="entry name" value="Iron_uptake_EfeM/EfeO"/>
</dbReference>
<dbReference type="PROSITE" id="PS51257">
    <property type="entry name" value="PROKAR_LIPOPROTEIN"/>
    <property type="match status" value="1"/>
</dbReference>
<accession>A0A7Y9DP50</accession>
<dbReference type="NCBIfam" id="NF007697">
    <property type="entry name" value="PRK10378.1"/>
    <property type="match status" value="1"/>
</dbReference>